<feature type="domain" description="Ig-like" evidence="2">
    <location>
        <begin position="1"/>
        <end position="97"/>
    </location>
</feature>
<organism evidence="3 4">
    <name type="scientific">Pleurodeles waltl</name>
    <name type="common">Iberian ribbed newt</name>
    <dbReference type="NCBI Taxonomy" id="8319"/>
    <lineage>
        <taxon>Eukaryota</taxon>
        <taxon>Metazoa</taxon>
        <taxon>Chordata</taxon>
        <taxon>Craniata</taxon>
        <taxon>Vertebrata</taxon>
        <taxon>Euteleostomi</taxon>
        <taxon>Amphibia</taxon>
        <taxon>Batrachia</taxon>
        <taxon>Caudata</taxon>
        <taxon>Salamandroidea</taxon>
        <taxon>Salamandridae</taxon>
        <taxon>Pleurodelinae</taxon>
        <taxon>Pleurodeles</taxon>
    </lineage>
</organism>
<evidence type="ECO:0000313" key="4">
    <source>
        <dbReference type="Proteomes" id="UP001066276"/>
    </source>
</evidence>
<dbReference type="Gene3D" id="2.60.40.10">
    <property type="entry name" value="Immunoglobulins"/>
    <property type="match status" value="1"/>
</dbReference>
<comment type="caution">
    <text evidence="3">The sequence shown here is derived from an EMBL/GenBank/DDBJ whole genome shotgun (WGS) entry which is preliminary data.</text>
</comment>
<feature type="non-terminal residue" evidence="3">
    <location>
        <position position="1"/>
    </location>
</feature>
<dbReference type="InterPro" id="IPR007110">
    <property type="entry name" value="Ig-like_dom"/>
</dbReference>
<keyword evidence="4" id="KW-1185">Reference proteome</keyword>
<dbReference type="Proteomes" id="UP001066276">
    <property type="component" value="Chromosome 8"/>
</dbReference>
<evidence type="ECO:0000259" key="2">
    <source>
        <dbReference type="PROSITE" id="PS50835"/>
    </source>
</evidence>
<keyword evidence="1" id="KW-0812">Transmembrane</keyword>
<feature type="transmembrane region" description="Helical" evidence="1">
    <location>
        <begin position="110"/>
        <end position="128"/>
    </location>
</feature>
<dbReference type="SUPFAM" id="SSF48726">
    <property type="entry name" value="Immunoglobulin"/>
    <property type="match status" value="1"/>
</dbReference>
<dbReference type="InterPro" id="IPR036179">
    <property type="entry name" value="Ig-like_dom_sf"/>
</dbReference>
<reference evidence="3" key="1">
    <citation type="journal article" date="2022" name="bioRxiv">
        <title>Sequencing and chromosome-scale assembly of the giantPleurodeles waltlgenome.</title>
        <authorList>
            <person name="Brown T."/>
            <person name="Elewa A."/>
            <person name="Iarovenko S."/>
            <person name="Subramanian E."/>
            <person name="Araus A.J."/>
            <person name="Petzold A."/>
            <person name="Susuki M."/>
            <person name="Suzuki K.-i.T."/>
            <person name="Hayashi T."/>
            <person name="Toyoda A."/>
            <person name="Oliveira C."/>
            <person name="Osipova E."/>
            <person name="Leigh N.D."/>
            <person name="Simon A."/>
            <person name="Yun M.H."/>
        </authorList>
    </citation>
    <scope>NUCLEOTIDE SEQUENCE</scope>
    <source>
        <strain evidence="3">20211129_DDA</strain>
        <tissue evidence="3">Liver</tissue>
    </source>
</reference>
<name>A0AAV7NNX4_PLEWA</name>
<gene>
    <name evidence="3" type="ORF">NDU88_005394</name>
</gene>
<evidence type="ECO:0000256" key="1">
    <source>
        <dbReference type="SAM" id="Phobius"/>
    </source>
</evidence>
<evidence type="ECO:0000313" key="3">
    <source>
        <dbReference type="EMBL" id="KAJ1117194.1"/>
    </source>
</evidence>
<dbReference type="InterPro" id="IPR013783">
    <property type="entry name" value="Ig-like_fold"/>
</dbReference>
<sequence length="129" mass="14642">FQVHQENHDAVFKCTSSKEKNITDFTVTWSIQRKDSSTFLAHFNNSFKNVTREKAYESRLSSGINSTTSSILLEGLTLSDSGDYLCNISSPNYMQLTLIHLLVEIERRRIPYGLYAAAIPLIVVLLLVR</sequence>
<keyword evidence="1" id="KW-1133">Transmembrane helix</keyword>
<proteinExistence type="predicted"/>
<keyword evidence="1" id="KW-0472">Membrane</keyword>
<dbReference type="EMBL" id="JANPWB010000012">
    <property type="protein sequence ID" value="KAJ1117194.1"/>
    <property type="molecule type" value="Genomic_DNA"/>
</dbReference>
<feature type="non-terminal residue" evidence="3">
    <location>
        <position position="129"/>
    </location>
</feature>
<dbReference type="AlphaFoldDB" id="A0AAV7NNX4"/>
<accession>A0AAV7NNX4</accession>
<dbReference type="Pfam" id="PF07686">
    <property type="entry name" value="V-set"/>
    <property type="match status" value="1"/>
</dbReference>
<dbReference type="InterPro" id="IPR013106">
    <property type="entry name" value="Ig_V-set"/>
</dbReference>
<protein>
    <recommendedName>
        <fullName evidence="2">Ig-like domain-containing protein</fullName>
    </recommendedName>
</protein>
<dbReference type="PROSITE" id="PS50835">
    <property type="entry name" value="IG_LIKE"/>
    <property type="match status" value="1"/>
</dbReference>